<proteinExistence type="predicted"/>
<reference evidence="1 2" key="1">
    <citation type="submission" date="2020-07" db="EMBL/GenBank/DDBJ databases">
        <title>Genomic Encyclopedia of Type Strains, Phase IV (KMG-V): Genome sequencing to study the core and pangenomes of soil and plant-associated prokaryotes.</title>
        <authorList>
            <person name="Whitman W."/>
        </authorList>
    </citation>
    <scope>NUCLEOTIDE SEQUENCE [LARGE SCALE GENOMIC DNA]</scope>
    <source>
        <strain evidence="1 2">C8</strain>
    </source>
</reference>
<name>A0A7J9PGH9_METMI</name>
<comment type="caution">
    <text evidence="1">The sequence shown here is derived from an EMBL/GenBank/DDBJ whole genome shotgun (WGS) entry which is preliminary data.</text>
</comment>
<sequence>MEEIFMKEGVLEALEYINDNGFSEVILTKENVKISSKDLAVLMDLGIIEVRMNENVVVFNLSNEGRKVLRNLKRS</sequence>
<protein>
    <submittedName>
        <fullName evidence="1">Uncharacterized protein</fullName>
    </submittedName>
</protein>
<dbReference type="AlphaFoldDB" id="A0A7J9PGH9"/>
<accession>A0A7J9PGH9</accession>
<dbReference type="RefSeq" id="WP_011976494.1">
    <property type="nucleotide sequence ID" value="NZ_JACDUL010000002.1"/>
</dbReference>
<evidence type="ECO:0000313" key="2">
    <source>
        <dbReference type="Proteomes" id="UP000533207"/>
    </source>
</evidence>
<evidence type="ECO:0000313" key="1">
    <source>
        <dbReference type="EMBL" id="MBA2861856.1"/>
    </source>
</evidence>
<dbReference type="EMBL" id="JACDUL010000002">
    <property type="protein sequence ID" value="MBA2861856.1"/>
    <property type="molecule type" value="Genomic_DNA"/>
</dbReference>
<organism evidence="1 2">
    <name type="scientific">Methanococcus maripaludis</name>
    <name type="common">Methanococcus deltae</name>
    <dbReference type="NCBI Taxonomy" id="39152"/>
    <lineage>
        <taxon>Archaea</taxon>
        <taxon>Methanobacteriati</taxon>
        <taxon>Methanobacteriota</taxon>
        <taxon>Methanomada group</taxon>
        <taxon>Methanococci</taxon>
        <taxon>Methanococcales</taxon>
        <taxon>Methanococcaceae</taxon>
        <taxon>Methanococcus</taxon>
    </lineage>
</organism>
<gene>
    <name evidence="1" type="ORF">HNP90_000735</name>
</gene>
<dbReference type="Proteomes" id="UP000533207">
    <property type="component" value="Unassembled WGS sequence"/>
</dbReference>